<dbReference type="EMBL" id="OD027200">
    <property type="protein sequence ID" value="CAD7420115.1"/>
    <property type="molecule type" value="Genomic_DNA"/>
</dbReference>
<dbReference type="AlphaFoldDB" id="A0A7R9DUQ4"/>
<protein>
    <submittedName>
        <fullName evidence="2">Uncharacterized protein</fullName>
    </submittedName>
</protein>
<accession>A0A7R9DUQ4</accession>
<feature type="region of interest" description="Disordered" evidence="1">
    <location>
        <begin position="1"/>
        <end position="31"/>
    </location>
</feature>
<sequence length="76" mass="8697">MSVVIPKPEGLSQRRKLVPQEGSKTSTDDDAKADAVRVRNIYRLFNIHDAPVHLLFNPYIRSGYRGYLPLKTCVQR</sequence>
<reference evidence="2" key="1">
    <citation type="submission" date="2020-11" db="EMBL/GenBank/DDBJ databases">
        <authorList>
            <person name="Tran Van P."/>
        </authorList>
    </citation>
    <scope>NUCLEOTIDE SEQUENCE</scope>
</reference>
<gene>
    <name evidence="2" type="ORF">TPSB3V08_LOCUS13530</name>
</gene>
<organism evidence="2">
    <name type="scientific">Timema poppense</name>
    <name type="common">Walking stick</name>
    <dbReference type="NCBI Taxonomy" id="170557"/>
    <lineage>
        <taxon>Eukaryota</taxon>
        <taxon>Metazoa</taxon>
        <taxon>Ecdysozoa</taxon>
        <taxon>Arthropoda</taxon>
        <taxon>Hexapoda</taxon>
        <taxon>Insecta</taxon>
        <taxon>Pterygota</taxon>
        <taxon>Neoptera</taxon>
        <taxon>Polyneoptera</taxon>
        <taxon>Phasmatodea</taxon>
        <taxon>Timematodea</taxon>
        <taxon>Timematoidea</taxon>
        <taxon>Timematidae</taxon>
        <taxon>Timema</taxon>
    </lineage>
</organism>
<name>A0A7R9DUQ4_TIMPO</name>
<proteinExistence type="predicted"/>
<evidence type="ECO:0000313" key="2">
    <source>
        <dbReference type="EMBL" id="CAD7420115.1"/>
    </source>
</evidence>
<evidence type="ECO:0000256" key="1">
    <source>
        <dbReference type="SAM" id="MobiDB-lite"/>
    </source>
</evidence>